<feature type="compositionally biased region" description="Low complexity" evidence="1">
    <location>
        <begin position="79"/>
        <end position="90"/>
    </location>
</feature>
<evidence type="ECO:0000256" key="1">
    <source>
        <dbReference type="SAM" id="MobiDB-lite"/>
    </source>
</evidence>
<dbReference type="AlphaFoldDB" id="A0A1Y1LRR9"/>
<feature type="compositionally biased region" description="Polar residues" evidence="1">
    <location>
        <begin position="8"/>
        <end position="35"/>
    </location>
</feature>
<organism evidence="2">
    <name type="scientific">Photinus pyralis</name>
    <name type="common">Common eastern firefly</name>
    <name type="synonym">Lampyris pyralis</name>
    <dbReference type="NCBI Taxonomy" id="7054"/>
    <lineage>
        <taxon>Eukaryota</taxon>
        <taxon>Metazoa</taxon>
        <taxon>Ecdysozoa</taxon>
        <taxon>Arthropoda</taxon>
        <taxon>Hexapoda</taxon>
        <taxon>Insecta</taxon>
        <taxon>Pterygota</taxon>
        <taxon>Neoptera</taxon>
        <taxon>Endopterygota</taxon>
        <taxon>Coleoptera</taxon>
        <taxon>Polyphaga</taxon>
        <taxon>Elateriformia</taxon>
        <taxon>Elateroidea</taxon>
        <taxon>Lampyridae</taxon>
        <taxon>Lampyrinae</taxon>
        <taxon>Photinus</taxon>
    </lineage>
</organism>
<dbReference type="EMBL" id="GEZM01048846">
    <property type="protein sequence ID" value="JAV76343.1"/>
    <property type="molecule type" value="Transcribed_RNA"/>
</dbReference>
<feature type="region of interest" description="Disordered" evidence="1">
    <location>
        <begin position="1"/>
        <end position="99"/>
    </location>
</feature>
<protein>
    <submittedName>
        <fullName evidence="2">Uncharacterized protein</fullName>
    </submittedName>
</protein>
<reference evidence="2" key="1">
    <citation type="journal article" date="2016" name="Sci. Rep.">
        <title>Molecular characterization of firefly nuptial gifts: a multi-omics approach sheds light on postcopulatory sexual selection.</title>
        <authorList>
            <person name="Al-Wathiqui N."/>
            <person name="Fallon T.R."/>
            <person name="South A."/>
            <person name="Weng J.K."/>
            <person name="Lewis S.M."/>
        </authorList>
    </citation>
    <scope>NUCLEOTIDE SEQUENCE</scope>
</reference>
<feature type="compositionally biased region" description="Low complexity" evidence="1">
    <location>
        <begin position="59"/>
        <end position="69"/>
    </location>
</feature>
<name>A0A1Y1LRR9_PHOPY</name>
<sequence length="157" mass="16966">MHIPLDHSSPSGTLSKGVSPDSSKTANTDSLSLTKLKSAPPIAPKPRPWSMVNSEPRSTDLSLLSDGSSPVNSTGNTPDSGDALDSSESSSIDRRITKENKLKKSVFQSYLSDRSDLKFMPKPKVIADSKRGLLSSSSYTNRRDSNCNVTEDTHITR</sequence>
<feature type="region of interest" description="Disordered" evidence="1">
    <location>
        <begin position="131"/>
        <end position="157"/>
    </location>
</feature>
<accession>A0A1Y1LRR9</accession>
<proteinExistence type="predicted"/>
<feature type="compositionally biased region" description="Basic and acidic residues" evidence="1">
    <location>
        <begin position="141"/>
        <end position="157"/>
    </location>
</feature>
<evidence type="ECO:0000313" key="2">
    <source>
        <dbReference type="EMBL" id="JAV76343.1"/>
    </source>
</evidence>